<keyword evidence="1" id="KW-0479">Metal-binding</keyword>
<dbReference type="PRINTS" id="PR00755">
    <property type="entry name" value="AFLATOXINBRP"/>
</dbReference>
<dbReference type="VEuPathDB" id="FungiDB:LEMA_P060390.1"/>
<accession>E4ZII4</accession>
<evidence type="ECO:0000313" key="8">
    <source>
        <dbReference type="EMBL" id="CBX91005.1"/>
    </source>
</evidence>
<dbReference type="OrthoDB" id="5355161at2759"/>
<keyword evidence="2" id="KW-0862">Zinc</keyword>
<dbReference type="AlphaFoldDB" id="E4ZII4"/>
<protein>
    <submittedName>
        <fullName evidence="8">Similar to C6 zinc finger domain protein</fullName>
    </submittedName>
</protein>
<dbReference type="InParanoid" id="E4ZII4"/>
<dbReference type="GO" id="GO:0000981">
    <property type="term" value="F:DNA-binding transcription factor activity, RNA polymerase II-specific"/>
    <property type="evidence" value="ECO:0007669"/>
    <property type="project" value="InterPro"/>
</dbReference>
<dbReference type="PROSITE" id="PS50048">
    <property type="entry name" value="ZN2_CY6_FUNGAL_2"/>
    <property type="match status" value="1"/>
</dbReference>
<dbReference type="GO" id="GO:0008270">
    <property type="term" value="F:zinc ion binding"/>
    <property type="evidence" value="ECO:0007669"/>
    <property type="project" value="InterPro"/>
</dbReference>
<gene>
    <name evidence="8" type="ORF">LEMA_P060390.1</name>
</gene>
<evidence type="ECO:0000256" key="2">
    <source>
        <dbReference type="ARBA" id="ARBA00022833"/>
    </source>
</evidence>
<organism evidence="9">
    <name type="scientific">Leptosphaeria maculans (strain JN3 / isolate v23.1.3 / race Av1-4-5-6-7-8)</name>
    <name type="common">Blackleg fungus</name>
    <name type="synonym">Phoma lingam</name>
    <dbReference type="NCBI Taxonomy" id="985895"/>
    <lineage>
        <taxon>Eukaryota</taxon>
        <taxon>Fungi</taxon>
        <taxon>Dikarya</taxon>
        <taxon>Ascomycota</taxon>
        <taxon>Pezizomycotina</taxon>
        <taxon>Dothideomycetes</taxon>
        <taxon>Pleosporomycetidae</taxon>
        <taxon>Pleosporales</taxon>
        <taxon>Pleosporineae</taxon>
        <taxon>Leptosphaeriaceae</taxon>
        <taxon>Plenodomus</taxon>
        <taxon>Plenodomus lingam/Leptosphaeria maculans species complex</taxon>
    </lineage>
</organism>
<feature type="region of interest" description="Disordered" evidence="6">
    <location>
        <begin position="28"/>
        <end position="48"/>
    </location>
</feature>
<evidence type="ECO:0000256" key="6">
    <source>
        <dbReference type="SAM" id="MobiDB-lite"/>
    </source>
</evidence>
<dbReference type="InterPro" id="IPR001138">
    <property type="entry name" value="Zn2Cys6_DnaBD"/>
</dbReference>
<proteinExistence type="predicted"/>
<dbReference type="Pfam" id="PF00172">
    <property type="entry name" value="Zn_clus"/>
    <property type="match status" value="1"/>
</dbReference>
<dbReference type="OMA" id="QDWILQE"/>
<sequence>MYKLRENSLIADSVLSLESLSLSPVDASPSLRSRNLSAPHASSAISNDKFQGRRKSCSECVKSKRRCGLEKPVCARCNRQHLTCAYPSQPRSGDAIWEDVLQEQDGIPENAKAPMVMGDTVSMDMSFNLDLATPSAVPSFPDSLDFDILGGSGSLDTLPNILTDPSHYQGFMSVAHIAKERSSSFSPETLSPFAKSRVEYCFEQWKLAPKMMVEQNCTHWSHVQLYDDYMPRSMQDVHASCALYITRNGRNSTIVFQHIRSRLGELMATPIPSAPVDLLARAQALMLYQVMLVFGGDMGSYQQATDLHPHIEIVADAVRLLAAEQEDIKGPLQFYPSTAARAAWRTYIFQESLRRTLLSIYQIVTMYHLLNGQLSSCDYRMANGNRVTLSAHLWAATSAFDFAMAWNNKNHFLVKDLDFCILLRDAKPDDLDVFSKIIDDVRGWLHIRGAML</sequence>
<dbReference type="eggNOG" id="ENOG502S073">
    <property type="taxonomic scope" value="Eukaryota"/>
</dbReference>
<dbReference type="PANTHER" id="PTHR47660">
    <property type="entry name" value="TRANSCRIPTION FACTOR WITH C2H2 AND ZN(2)-CYS(6) DNA BINDING DOMAIN (EUROFUNG)-RELATED-RELATED"/>
    <property type="match status" value="1"/>
</dbReference>
<dbReference type="HOGENOM" id="CLU_024655_2_0_1"/>
<name>E4ZII4_LEPMJ</name>
<reference evidence="9" key="1">
    <citation type="journal article" date="2011" name="Nat. Commun.">
        <title>Effector diversification within compartments of the Leptosphaeria maculans genome affected by Repeat-Induced Point mutations.</title>
        <authorList>
            <person name="Rouxel T."/>
            <person name="Grandaubert J."/>
            <person name="Hane J.K."/>
            <person name="Hoede C."/>
            <person name="van de Wouw A.P."/>
            <person name="Couloux A."/>
            <person name="Dominguez V."/>
            <person name="Anthouard V."/>
            <person name="Bally P."/>
            <person name="Bourras S."/>
            <person name="Cozijnsen A.J."/>
            <person name="Ciuffetti L.M."/>
            <person name="Degrave A."/>
            <person name="Dilmaghani A."/>
            <person name="Duret L."/>
            <person name="Fudal I."/>
            <person name="Goodwin S.B."/>
            <person name="Gout L."/>
            <person name="Glaser N."/>
            <person name="Linglin J."/>
            <person name="Kema G.H.J."/>
            <person name="Lapalu N."/>
            <person name="Lawrence C.B."/>
            <person name="May K."/>
            <person name="Meyer M."/>
            <person name="Ollivier B."/>
            <person name="Poulain J."/>
            <person name="Schoch C.L."/>
            <person name="Simon A."/>
            <person name="Spatafora J.W."/>
            <person name="Stachowiak A."/>
            <person name="Turgeon B.G."/>
            <person name="Tyler B.M."/>
            <person name="Vincent D."/>
            <person name="Weissenbach J."/>
            <person name="Amselem J."/>
            <person name="Quesneville H."/>
            <person name="Oliver R.P."/>
            <person name="Wincker P."/>
            <person name="Balesdent M.-H."/>
            <person name="Howlett B.J."/>
        </authorList>
    </citation>
    <scope>NUCLEOTIDE SEQUENCE [LARGE SCALE GENOMIC DNA]</scope>
    <source>
        <strain evidence="9">JN3 / isolate v23.1.3 / race Av1-4-5-6-7-8</strain>
    </source>
</reference>
<evidence type="ECO:0000256" key="3">
    <source>
        <dbReference type="ARBA" id="ARBA00023015"/>
    </source>
</evidence>
<evidence type="ECO:0000256" key="1">
    <source>
        <dbReference type="ARBA" id="ARBA00022723"/>
    </source>
</evidence>
<keyword evidence="4" id="KW-0804">Transcription</keyword>
<keyword evidence="3" id="KW-0805">Transcription regulation</keyword>
<evidence type="ECO:0000256" key="5">
    <source>
        <dbReference type="ARBA" id="ARBA00023242"/>
    </source>
</evidence>
<evidence type="ECO:0000256" key="4">
    <source>
        <dbReference type="ARBA" id="ARBA00023163"/>
    </source>
</evidence>
<keyword evidence="9" id="KW-1185">Reference proteome</keyword>
<dbReference type="SUPFAM" id="SSF57701">
    <property type="entry name" value="Zn2/Cys6 DNA-binding domain"/>
    <property type="match status" value="1"/>
</dbReference>
<dbReference type="STRING" id="985895.E4ZII4"/>
<evidence type="ECO:0000259" key="7">
    <source>
        <dbReference type="PROSITE" id="PS50048"/>
    </source>
</evidence>
<keyword evidence="5" id="KW-0539">Nucleus</keyword>
<dbReference type="Gene3D" id="4.10.240.10">
    <property type="entry name" value="Zn(2)-C6 fungal-type DNA-binding domain"/>
    <property type="match status" value="1"/>
</dbReference>
<dbReference type="CDD" id="cd00067">
    <property type="entry name" value="GAL4"/>
    <property type="match status" value="1"/>
</dbReference>
<dbReference type="GeneID" id="13284469"/>
<evidence type="ECO:0000313" key="9">
    <source>
        <dbReference type="Proteomes" id="UP000002668"/>
    </source>
</evidence>
<dbReference type="Proteomes" id="UP000002668">
    <property type="component" value="Genome"/>
</dbReference>
<dbReference type="InterPro" id="IPR036864">
    <property type="entry name" value="Zn2-C6_fun-type_DNA-bd_sf"/>
</dbReference>
<dbReference type="EMBL" id="FP929065">
    <property type="protein sequence ID" value="CBX91005.1"/>
    <property type="molecule type" value="Genomic_DNA"/>
</dbReference>
<feature type="domain" description="Zn(2)-C6 fungal-type" evidence="7">
    <location>
        <begin position="56"/>
        <end position="86"/>
    </location>
</feature>